<dbReference type="PROSITE" id="PS50885">
    <property type="entry name" value="HAMP"/>
    <property type="match status" value="1"/>
</dbReference>
<feature type="transmembrane region" description="Helical" evidence="5">
    <location>
        <begin position="57"/>
        <end position="79"/>
    </location>
</feature>
<dbReference type="Pfam" id="PF00672">
    <property type="entry name" value="HAMP"/>
    <property type="match status" value="1"/>
</dbReference>
<keyword evidence="5" id="KW-0812">Transmembrane</keyword>
<proteinExistence type="predicted"/>
<sequence length="362" mass="40614">MKKKPSDRTYSRKRTVHLHINSVLLLALMLLLIVGNAAFILYAAFRPASLPALPLKLFAVLSCGICLLVLGLYIFTIYLPARRLNTALRQIAEGDFEQLLSEEGITELSGMAGEFNTFLLSVRQIINNEYNSQLLKKRAELNALQSQINPHFLYNTIDSIRGQALMCGSKPIADTAKALASIFRYCIDTPDNLVRVQEELQHVTNYFSIQQFRFHNRFTLSTDFEEQEAVLRSCYLPRLTLQPLVENAIAHGLEPKTGPGMVRIKLCASQSRLIITVEDDGVGIEAAQLERINHALLLSDKKLLDVSPKKRSGNRCALLNVNERIRITFGEAYGVRLYSTYGVGTQCEIVLPIITVNPEYNS</sequence>
<dbReference type="GO" id="GO:0000155">
    <property type="term" value="F:phosphorelay sensor kinase activity"/>
    <property type="evidence" value="ECO:0007669"/>
    <property type="project" value="InterPro"/>
</dbReference>
<evidence type="ECO:0000313" key="7">
    <source>
        <dbReference type="EMBL" id="MBU9736746.1"/>
    </source>
</evidence>
<dbReference type="InterPro" id="IPR003660">
    <property type="entry name" value="HAMP_dom"/>
</dbReference>
<gene>
    <name evidence="7" type="ORF">KTH89_09370</name>
</gene>
<dbReference type="InterPro" id="IPR050640">
    <property type="entry name" value="Bact_2-comp_sensor_kinase"/>
</dbReference>
<name>A0A949K4L2_9FIRM</name>
<dbReference type="InterPro" id="IPR010559">
    <property type="entry name" value="Sig_transdc_His_kin_internal"/>
</dbReference>
<dbReference type="Pfam" id="PF02518">
    <property type="entry name" value="HATPase_c"/>
    <property type="match status" value="1"/>
</dbReference>
<protein>
    <submittedName>
        <fullName evidence="7">Sensor histidine kinase</fullName>
    </submittedName>
</protein>
<evidence type="ECO:0000256" key="2">
    <source>
        <dbReference type="ARBA" id="ARBA00022553"/>
    </source>
</evidence>
<dbReference type="InterPro" id="IPR003594">
    <property type="entry name" value="HATPase_dom"/>
</dbReference>
<evidence type="ECO:0000313" key="8">
    <source>
        <dbReference type="Proteomes" id="UP000712157"/>
    </source>
</evidence>
<dbReference type="GO" id="GO:0016020">
    <property type="term" value="C:membrane"/>
    <property type="evidence" value="ECO:0007669"/>
    <property type="project" value="UniProtKB-SubCell"/>
</dbReference>
<comment type="subcellular location">
    <subcellularLocation>
        <location evidence="1">Membrane</location>
    </subcellularLocation>
</comment>
<comment type="caution">
    <text evidence="7">The sequence shown here is derived from an EMBL/GenBank/DDBJ whole genome shotgun (WGS) entry which is preliminary data.</text>
</comment>
<dbReference type="SMART" id="SM00304">
    <property type="entry name" value="HAMP"/>
    <property type="match status" value="1"/>
</dbReference>
<evidence type="ECO:0000256" key="5">
    <source>
        <dbReference type="SAM" id="Phobius"/>
    </source>
</evidence>
<evidence type="ECO:0000256" key="1">
    <source>
        <dbReference type="ARBA" id="ARBA00004370"/>
    </source>
</evidence>
<keyword evidence="4 7" id="KW-0418">Kinase</keyword>
<dbReference type="PANTHER" id="PTHR34220:SF7">
    <property type="entry name" value="SENSOR HISTIDINE KINASE YPDA"/>
    <property type="match status" value="1"/>
</dbReference>
<keyword evidence="8" id="KW-1185">Reference proteome</keyword>
<dbReference type="CDD" id="cd06225">
    <property type="entry name" value="HAMP"/>
    <property type="match status" value="1"/>
</dbReference>
<evidence type="ECO:0000256" key="3">
    <source>
        <dbReference type="ARBA" id="ARBA00022679"/>
    </source>
</evidence>
<accession>A0A949K4L2</accession>
<dbReference type="RefSeq" id="WP_158347347.1">
    <property type="nucleotide sequence ID" value="NZ_JAHQCW010000012.1"/>
</dbReference>
<dbReference type="PANTHER" id="PTHR34220">
    <property type="entry name" value="SENSOR HISTIDINE KINASE YPDA"/>
    <property type="match status" value="1"/>
</dbReference>
<organism evidence="7 8">
    <name type="scientific">Diplocloster agilis</name>
    <dbReference type="NCBI Taxonomy" id="2850323"/>
    <lineage>
        <taxon>Bacteria</taxon>
        <taxon>Bacillati</taxon>
        <taxon>Bacillota</taxon>
        <taxon>Clostridia</taxon>
        <taxon>Lachnospirales</taxon>
        <taxon>Lachnospiraceae</taxon>
        <taxon>Diplocloster</taxon>
    </lineage>
</organism>
<dbReference type="SUPFAM" id="SSF55874">
    <property type="entry name" value="ATPase domain of HSP90 chaperone/DNA topoisomerase II/histidine kinase"/>
    <property type="match status" value="1"/>
</dbReference>
<evidence type="ECO:0000256" key="4">
    <source>
        <dbReference type="ARBA" id="ARBA00022777"/>
    </source>
</evidence>
<dbReference type="Gene3D" id="6.10.340.10">
    <property type="match status" value="1"/>
</dbReference>
<dbReference type="EMBL" id="JAHQCW010000012">
    <property type="protein sequence ID" value="MBU9736746.1"/>
    <property type="molecule type" value="Genomic_DNA"/>
</dbReference>
<dbReference type="InterPro" id="IPR036890">
    <property type="entry name" value="HATPase_C_sf"/>
</dbReference>
<evidence type="ECO:0000259" key="6">
    <source>
        <dbReference type="PROSITE" id="PS50885"/>
    </source>
</evidence>
<feature type="transmembrane region" description="Helical" evidence="5">
    <location>
        <begin position="20"/>
        <end position="45"/>
    </location>
</feature>
<feature type="domain" description="HAMP" evidence="6">
    <location>
        <begin position="80"/>
        <end position="127"/>
    </location>
</feature>
<keyword evidence="5" id="KW-1133">Transmembrane helix</keyword>
<dbReference type="Proteomes" id="UP000712157">
    <property type="component" value="Unassembled WGS sequence"/>
</dbReference>
<reference evidence="7" key="1">
    <citation type="submission" date="2021-06" db="EMBL/GenBank/DDBJ databases">
        <title>Description of novel taxa of the family Lachnospiraceae.</title>
        <authorList>
            <person name="Chaplin A.V."/>
            <person name="Sokolova S.R."/>
            <person name="Pikina A.P."/>
            <person name="Korzhanova M."/>
            <person name="Belova V."/>
            <person name="Korostin D."/>
            <person name="Efimov B.A."/>
        </authorList>
    </citation>
    <scope>NUCLEOTIDE SEQUENCE</scope>
    <source>
        <strain evidence="7">ASD5720</strain>
    </source>
</reference>
<dbReference type="AlphaFoldDB" id="A0A949K4L2"/>
<dbReference type="Pfam" id="PF06580">
    <property type="entry name" value="His_kinase"/>
    <property type="match status" value="1"/>
</dbReference>
<keyword evidence="3" id="KW-0808">Transferase</keyword>
<keyword evidence="2" id="KW-0597">Phosphoprotein</keyword>
<keyword evidence="5" id="KW-0472">Membrane</keyword>
<dbReference type="Gene3D" id="3.30.565.10">
    <property type="entry name" value="Histidine kinase-like ATPase, C-terminal domain"/>
    <property type="match status" value="1"/>
</dbReference>